<keyword evidence="1" id="KW-0472">Membrane</keyword>
<evidence type="ECO:0000313" key="2">
    <source>
        <dbReference type="EMBL" id="SFG70959.1"/>
    </source>
</evidence>
<organism evidence="2 3">
    <name type="scientific">Corynebacterium spheniscorum</name>
    <dbReference type="NCBI Taxonomy" id="185761"/>
    <lineage>
        <taxon>Bacteria</taxon>
        <taxon>Bacillati</taxon>
        <taxon>Actinomycetota</taxon>
        <taxon>Actinomycetes</taxon>
        <taxon>Mycobacteriales</taxon>
        <taxon>Corynebacteriaceae</taxon>
        <taxon>Corynebacterium</taxon>
    </lineage>
</organism>
<sequence>MTNKTADRDAIRHGKITEKPLRKLPAYPTWAIKLTMAITGLLFGLFVLVHMVGNLKLFMPMHDGQYAIDVYGEFLRTMGEPIFPRESILWIFRIVLLVSLVLHVYGAFALHGRASRSRGKFRRTNLIGGLNSFTTRTMIVTGLVLLLFIIFHILDLTLGVQPAASELFEHGAVHANMVASFSRWPVTIFYIVAMVVLFLHLSHGIFLAISDLGITGRRTRAVLLFISYLVPAIVMIGNIILPLSIAVGWVQ</sequence>
<dbReference type="STRING" id="185761.SAMN05660282_01693"/>
<feature type="transmembrane region" description="Helical" evidence="1">
    <location>
        <begin position="187"/>
        <end position="209"/>
    </location>
</feature>
<dbReference type="CDD" id="cd03498">
    <property type="entry name" value="SQR_TypeB_2_TM"/>
    <property type="match status" value="1"/>
</dbReference>
<evidence type="ECO:0000256" key="1">
    <source>
        <dbReference type="SAM" id="Phobius"/>
    </source>
</evidence>
<proteinExistence type="predicted"/>
<accession>A0A1I2U3G0</accession>
<dbReference type="GO" id="GO:0016020">
    <property type="term" value="C:membrane"/>
    <property type="evidence" value="ECO:0007669"/>
    <property type="project" value="InterPro"/>
</dbReference>
<keyword evidence="3" id="KW-1185">Reference proteome</keyword>
<dbReference type="AlphaFoldDB" id="A0A1I2U3G0"/>
<dbReference type="InterPro" id="IPR034804">
    <property type="entry name" value="SQR/QFR_C/D"/>
</dbReference>
<dbReference type="Proteomes" id="UP000199065">
    <property type="component" value="Unassembled WGS sequence"/>
</dbReference>
<feature type="transmembrane region" description="Helical" evidence="1">
    <location>
        <begin position="133"/>
        <end position="154"/>
    </location>
</feature>
<reference evidence="2 3" key="1">
    <citation type="submission" date="2016-10" db="EMBL/GenBank/DDBJ databases">
        <authorList>
            <person name="de Groot N.N."/>
        </authorList>
    </citation>
    <scope>NUCLEOTIDE SEQUENCE [LARGE SCALE GENOMIC DNA]</scope>
    <source>
        <strain>J11</strain>
        <strain evidence="3">PG 39</strain>
    </source>
</reference>
<dbReference type="NCBIfam" id="TIGR02046">
    <property type="entry name" value="sdhC_b558_fam"/>
    <property type="match status" value="1"/>
</dbReference>
<name>A0A1I2U3G0_9CORY</name>
<dbReference type="SUPFAM" id="SSF81343">
    <property type="entry name" value="Fumarate reductase respiratory complex transmembrane subunits"/>
    <property type="match status" value="1"/>
</dbReference>
<dbReference type="RefSeq" id="WP_092286379.1">
    <property type="nucleotide sequence ID" value="NZ_FOPJ01000011.1"/>
</dbReference>
<evidence type="ECO:0000313" key="3">
    <source>
        <dbReference type="Proteomes" id="UP000199065"/>
    </source>
</evidence>
<feature type="transmembrane region" description="Helical" evidence="1">
    <location>
        <begin position="30"/>
        <end position="52"/>
    </location>
</feature>
<dbReference type="InterPro" id="IPR011138">
    <property type="entry name" value="Cytochrome_b-558"/>
</dbReference>
<dbReference type="EMBL" id="FOPJ01000011">
    <property type="protein sequence ID" value="SFG70959.1"/>
    <property type="molecule type" value="Genomic_DNA"/>
</dbReference>
<feature type="transmembrane region" description="Helical" evidence="1">
    <location>
        <begin position="221"/>
        <end position="250"/>
    </location>
</feature>
<keyword evidence="1" id="KW-1133">Transmembrane helix</keyword>
<dbReference type="Gene3D" id="1.20.1300.10">
    <property type="entry name" value="Fumarate reductase/succinate dehydrogenase, transmembrane subunit"/>
    <property type="match status" value="1"/>
</dbReference>
<dbReference type="OrthoDB" id="9788081at2"/>
<protein>
    <submittedName>
        <fullName evidence="2">Succinate dehydrogenase / fumarate reductase cytochrome b subunit</fullName>
    </submittedName>
</protein>
<feature type="transmembrane region" description="Helical" evidence="1">
    <location>
        <begin position="88"/>
        <end position="112"/>
    </location>
</feature>
<keyword evidence="1" id="KW-0812">Transmembrane</keyword>
<gene>
    <name evidence="2" type="ORF">SAMN05660282_01693</name>
</gene>